<proteinExistence type="predicted"/>
<dbReference type="GO" id="GO:0008168">
    <property type="term" value="F:methyltransferase activity"/>
    <property type="evidence" value="ECO:0007669"/>
    <property type="project" value="UniProtKB-KW"/>
</dbReference>
<organism evidence="1">
    <name type="scientific">Hokovirus HKV1</name>
    <dbReference type="NCBI Taxonomy" id="1977638"/>
    <lineage>
        <taxon>Viruses</taxon>
        <taxon>Varidnaviria</taxon>
        <taxon>Bamfordvirae</taxon>
        <taxon>Nucleocytoviricota</taxon>
        <taxon>Megaviricetes</taxon>
        <taxon>Imitervirales</taxon>
        <taxon>Mimiviridae</taxon>
        <taxon>Klosneuvirinae</taxon>
        <taxon>Hokovirus</taxon>
    </lineage>
</organism>
<evidence type="ECO:0000313" key="1">
    <source>
        <dbReference type="EMBL" id="ARF10690.1"/>
    </source>
</evidence>
<dbReference type="SUPFAM" id="SSF53335">
    <property type="entry name" value="S-adenosyl-L-methionine-dependent methyltransferases"/>
    <property type="match status" value="1"/>
</dbReference>
<sequence>MSQDLLKKENIFPYMTDKNYELFYKQWKQLIKMSDYKGRRTYIPITETNVNKAKDTKYAVYNAIKDKNDNVINPPDPKKESISAFLTRCGFNSFGGSSTPEHLNFHNKIMKKYNPRIIVEIGFNTGLSATNFLEFNPNNLVISFDLLMHHYTNYSKMYLDHKFPGRHILMAGDSTVNVPAFIKLFKHFKADLIFIDGSHSLEGAYKDIINCYNLAHDDTIMILDNTVPHRGVGVEVYDALLRAVQDDGIVNFLEHYETGDFKDGFAICKYNLKKENKFLTGDIDYVHVERRIECYYYTYKIQNTKDLETLLKLKIKIENNIKKNPDAYDMYIILELNKKMKSFGSFENMSDFKKIDKNWKF</sequence>
<protein>
    <submittedName>
        <fullName evidence="1">Methyltransferase</fullName>
    </submittedName>
</protein>
<dbReference type="Pfam" id="PF13578">
    <property type="entry name" value="Methyltransf_24"/>
    <property type="match status" value="1"/>
</dbReference>
<dbReference type="Gene3D" id="3.40.50.150">
    <property type="entry name" value="Vaccinia Virus protein VP39"/>
    <property type="match status" value="1"/>
</dbReference>
<keyword evidence="1" id="KW-0808">Transferase</keyword>
<keyword evidence="1" id="KW-0489">Methyltransferase</keyword>
<dbReference type="GO" id="GO:0032259">
    <property type="term" value="P:methylation"/>
    <property type="evidence" value="ECO:0007669"/>
    <property type="project" value="UniProtKB-KW"/>
</dbReference>
<dbReference type="EMBL" id="KY684104">
    <property type="protein sequence ID" value="ARF10690.1"/>
    <property type="molecule type" value="Genomic_DNA"/>
</dbReference>
<dbReference type="InterPro" id="IPR029063">
    <property type="entry name" value="SAM-dependent_MTases_sf"/>
</dbReference>
<gene>
    <name evidence="1" type="ORF">Hokovirus_2_217</name>
</gene>
<accession>A0A1V0SG39</accession>
<name>A0A1V0SG39_9VIRU</name>
<reference evidence="1" key="1">
    <citation type="journal article" date="2017" name="Science">
        <title>Giant viruses with an expanded complement of translation system components.</title>
        <authorList>
            <person name="Schulz F."/>
            <person name="Yutin N."/>
            <person name="Ivanova N.N."/>
            <person name="Ortega D.R."/>
            <person name="Lee T.K."/>
            <person name="Vierheilig J."/>
            <person name="Daims H."/>
            <person name="Horn M."/>
            <person name="Wagner M."/>
            <person name="Jensen G.J."/>
            <person name="Kyrpides N.C."/>
            <person name="Koonin E.V."/>
            <person name="Woyke T."/>
        </authorList>
    </citation>
    <scope>NUCLEOTIDE SEQUENCE</scope>
    <source>
        <strain evidence="1">HKV1</strain>
    </source>
</reference>